<sequence length="334" mass="34494">MNTRKVLGTVAVGVFALSLAACSNAATGDGAGSSTDAAGSLPASCSDENPTIGVALPNTINPYYIAMQEGFEDTAEELGYEVDVAIANDSESDQLAQIDAFVQKGVCAIALNAVNSDTGVSSVRAANAANIPVFSVNVTIDPEGLENQGATIVQYVGADQTEGGKQLGEQAIADLGTETPLVVGILGEPSQIPTIQRDEGFTEAIMANPNTTVLETLDTNVDPAVSLQVTGELLQGNPDVNVIFGDTGPAVVGALQAIKEAGKQDQIKVYGFCAADTPLEGEYVACAAQEPYEYARIVLENVQTYLGGEDVPAEVLQPLKLYTSGQEVGAKEFG</sequence>
<gene>
    <name evidence="6" type="ORF">N1028_03925</name>
</gene>
<reference evidence="6" key="1">
    <citation type="submission" date="2022-08" db="EMBL/GenBank/DDBJ databases">
        <authorList>
            <person name="Deng Y."/>
            <person name="Han X.-F."/>
            <person name="Zhang Y.-Q."/>
        </authorList>
    </citation>
    <scope>NUCLEOTIDE SEQUENCE</scope>
    <source>
        <strain evidence="6">CPCC 203407</strain>
    </source>
</reference>
<proteinExistence type="inferred from homology"/>
<evidence type="ECO:0000259" key="5">
    <source>
        <dbReference type="Pfam" id="PF13407"/>
    </source>
</evidence>
<dbReference type="EMBL" id="JANLCK010000002">
    <property type="protein sequence ID" value="MCS5725037.1"/>
    <property type="molecule type" value="Genomic_DNA"/>
</dbReference>
<dbReference type="InterPro" id="IPR028082">
    <property type="entry name" value="Peripla_BP_I"/>
</dbReference>
<dbReference type="PANTHER" id="PTHR46847:SF1">
    <property type="entry name" value="D-ALLOSE-BINDING PERIPLASMIC PROTEIN-RELATED"/>
    <property type="match status" value="1"/>
</dbReference>
<evidence type="ECO:0000256" key="1">
    <source>
        <dbReference type="ARBA" id="ARBA00004196"/>
    </source>
</evidence>
<comment type="similarity">
    <text evidence="2">Belongs to the bacterial solute-binding protein 2 family.</text>
</comment>
<dbReference type="GO" id="GO:0030313">
    <property type="term" value="C:cell envelope"/>
    <property type="evidence" value="ECO:0007669"/>
    <property type="project" value="UniProtKB-SubCell"/>
</dbReference>
<protein>
    <submittedName>
        <fullName evidence="6">Substrate-binding domain-containing protein</fullName>
    </submittedName>
</protein>
<evidence type="ECO:0000256" key="3">
    <source>
        <dbReference type="ARBA" id="ARBA00022729"/>
    </source>
</evidence>
<dbReference type="PANTHER" id="PTHR46847">
    <property type="entry name" value="D-ALLOSE-BINDING PERIPLASMIC PROTEIN-RELATED"/>
    <property type="match status" value="1"/>
</dbReference>
<dbReference type="InterPro" id="IPR025997">
    <property type="entry name" value="SBP_2_dom"/>
</dbReference>
<comment type="subcellular location">
    <subcellularLocation>
        <location evidence="1">Cell envelope</location>
    </subcellularLocation>
</comment>
<keyword evidence="3 4" id="KW-0732">Signal</keyword>
<feature type="signal peptide" evidence="4">
    <location>
        <begin position="1"/>
        <end position="25"/>
    </location>
</feature>
<dbReference type="PROSITE" id="PS51257">
    <property type="entry name" value="PROKAR_LIPOPROTEIN"/>
    <property type="match status" value="1"/>
</dbReference>
<name>A0AA41XBC8_9MICO</name>
<organism evidence="6 7">
    <name type="scientific">Herbiconiux oxytropis</name>
    <dbReference type="NCBI Taxonomy" id="2970915"/>
    <lineage>
        <taxon>Bacteria</taxon>
        <taxon>Bacillati</taxon>
        <taxon>Actinomycetota</taxon>
        <taxon>Actinomycetes</taxon>
        <taxon>Micrococcales</taxon>
        <taxon>Microbacteriaceae</taxon>
        <taxon>Herbiconiux</taxon>
    </lineage>
</organism>
<dbReference type="Pfam" id="PF13407">
    <property type="entry name" value="Peripla_BP_4"/>
    <property type="match status" value="1"/>
</dbReference>
<dbReference type="Gene3D" id="3.40.50.2300">
    <property type="match status" value="2"/>
</dbReference>
<dbReference type="Proteomes" id="UP001165587">
    <property type="component" value="Unassembled WGS sequence"/>
</dbReference>
<dbReference type="GO" id="GO:0030246">
    <property type="term" value="F:carbohydrate binding"/>
    <property type="evidence" value="ECO:0007669"/>
    <property type="project" value="UniProtKB-ARBA"/>
</dbReference>
<evidence type="ECO:0000256" key="4">
    <source>
        <dbReference type="SAM" id="SignalP"/>
    </source>
</evidence>
<evidence type="ECO:0000256" key="2">
    <source>
        <dbReference type="ARBA" id="ARBA00007639"/>
    </source>
</evidence>
<dbReference type="RefSeq" id="WP_259525513.1">
    <property type="nucleotide sequence ID" value="NZ_JANLCK010000002.1"/>
</dbReference>
<dbReference type="AlphaFoldDB" id="A0AA41XBC8"/>
<evidence type="ECO:0000313" key="7">
    <source>
        <dbReference type="Proteomes" id="UP001165587"/>
    </source>
</evidence>
<keyword evidence="7" id="KW-1185">Reference proteome</keyword>
<comment type="caution">
    <text evidence="6">The sequence shown here is derived from an EMBL/GenBank/DDBJ whole genome shotgun (WGS) entry which is preliminary data.</text>
</comment>
<feature type="chain" id="PRO_5041345948" evidence="4">
    <location>
        <begin position="26"/>
        <end position="334"/>
    </location>
</feature>
<dbReference type="SUPFAM" id="SSF53822">
    <property type="entry name" value="Periplasmic binding protein-like I"/>
    <property type="match status" value="1"/>
</dbReference>
<accession>A0AA41XBC8</accession>
<feature type="domain" description="Periplasmic binding protein" evidence="5">
    <location>
        <begin position="52"/>
        <end position="309"/>
    </location>
</feature>
<evidence type="ECO:0000313" key="6">
    <source>
        <dbReference type="EMBL" id="MCS5725037.1"/>
    </source>
</evidence>